<evidence type="ECO:0000313" key="3">
    <source>
        <dbReference type="Proteomes" id="UP000247781"/>
    </source>
</evidence>
<proteinExistence type="predicted"/>
<dbReference type="NCBIfam" id="TIGR03889">
    <property type="entry name" value="nitrile_acc"/>
    <property type="match status" value="1"/>
</dbReference>
<dbReference type="InterPro" id="IPR023808">
    <property type="entry name" value="Nitrile_Hydratase_acc_put"/>
</dbReference>
<accession>A0A318HJL9</accession>
<dbReference type="InterPro" id="IPR008990">
    <property type="entry name" value="Elect_transpt_acc-like_dom_sf"/>
</dbReference>
<dbReference type="EMBL" id="QJJU01000004">
    <property type="protein sequence ID" value="PXX10427.1"/>
    <property type="molecule type" value="Genomic_DNA"/>
</dbReference>
<dbReference type="AlphaFoldDB" id="A0A318HJL9"/>
<reference evidence="3" key="1">
    <citation type="submission" date="2018-05" db="EMBL/GenBank/DDBJ databases">
        <authorList>
            <person name="Deangelis K."/>
            <person name="Huntemann M."/>
            <person name="Clum A."/>
            <person name="Pillay M."/>
            <person name="Palaniappan K."/>
            <person name="Varghese N."/>
            <person name="Mikhailova N."/>
            <person name="Stamatis D."/>
            <person name="Reddy T."/>
            <person name="Daum C."/>
            <person name="Shapiro N."/>
            <person name="Ivanova N."/>
            <person name="Kyrpides N."/>
            <person name="Woyke T."/>
        </authorList>
    </citation>
    <scope>NUCLEOTIDE SEQUENCE [LARGE SCALE GENOMIC DNA]</scope>
    <source>
        <strain evidence="3">GAS496</strain>
    </source>
</reference>
<feature type="domain" description="Nitrile hydratase beta subunit-like N-terminal" evidence="1">
    <location>
        <begin position="15"/>
        <end position="91"/>
    </location>
</feature>
<evidence type="ECO:0000259" key="1">
    <source>
        <dbReference type="Pfam" id="PF21006"/>
    </source>
</evidence>
<dbReference type="InterPro" id="IPR042262">
    <property type="entry name" value="CN_hydtase_beta_C"/>
</dbReference>
<name>A0A318HJL9_9MYCO</name>
<comment type="caution">
    <text evidence="2">The sequence shown here is derived from an EMBL/GenBank/DDBJ whole genome shotgun (WGS) entry which is preliminary data.</text>
</comment>
<protein>
    <submittedName>
        <fullName evidence="2">Nitrile hydratase accessory protein</fullName>
    </submittedName>
</protein>
<gene>
    <name evidence="2" type="ORF">C8E89_104225</name>
</gene>
<sequence length="96" mass="10597">MTGAPLDEASLPRDNGELVFDAPWQARALAIAVALTEKLSLQWDTFRVRLMDEIARDPQRPYYESWGAALESMVIDLDLTTPAALDAAVPTERAPL</sequence>
<dbReference type="Pfam" id="PF21006">
    <property type="entry name" value="NHase_beta_N"/>
    <property type="match status" value="1"/>
</dbReference>
<dbReference type="RefSeq" id="WP_110315660.1">
    <property type="nucleotide sequence ID" value="NZ_QJJU01000004.1"/>
</dbReference>
<dbReference type="Proteomes" id="UP000247781">
    <property type="component" value="Unassembled WGS sequence"/>
</dbReference>
<keyword evidence="3" id="KW-1185">Reference proteome</keyword>
<reference evidence="2 3" key="2">
    <citation type="submission" date="2018-06" db="EMBL/GenBank/DDBJ databases">
        <title>Sequencing of bacterial isolates from soil warming experiment in Harvard Forest, Massachusetts, USA.</title>
        <authorList>
            <person name="Deangelis K.PhD."/>
        </authorList>
    </citation>
    <scope>NUCLEOTIDE SEQUENCE [LARGE SCALE GENOMIC DNA]</scope>
    <source>
        <strain evidence="2 3">GAS496</strain>
    </source>
</reference>
<dbReference type="InterPro" id="IPR049054">
    <property type="entry name" value="CN_hydtase_beta-like_N"/>
</dbReference>
<dbReference type="SUPFAM" id="SSF50090">
    <property type="entry name" value="Electron transport accessory proteins"/>
    <property type="match status" value="1"/>
</dbReference>
<evidence type="ECO:0000313" key="2">
    <source>
        <dbReference type="EMBL" id="PXX10427.1"/>
    </source>
</evidence>
<dbReference type="Gene3D" id="1.10.472.20">
    <property type="entry name" value="Nitrile hydratase, beta subunit"/>
    <property type="match status" value="1"/>
</dbReference>
<dbReference type="OrthoDB" id="9811616at2"/>
<organism evidence="2 3">
    <name type="scientific">Mycolicibacterium moriokaense</name>
    <dbReference type="NCBI Taxonomy" id="39691"/>
    <lineage>
        <taxon>Bacteria</taxon>
        <taxon>Bacillati</taxon>
        <taxon>Actinomycetota</taxon>
        <taxon>Actinomycetes</taxon>
        <taxon>Mycobacteriales</taxon>
        <taxon>Mycobacteriaceae</taxon>
        <taxon>Mycolicibacterium</taxon>
    </lineage>
</organism>